<proteinExistence type="predicted"/>
<evidence type="ECO:0000256" key="2">
    <source>
        <dbReference type="ARBA" id="ARBA00022723"/>
    </source>
</evidence>
<keyword evidence="2" id="KW-0479">Metal-binding</keyword>
<dbReference type="GO" id="GO:0046872">
    <property type="term" value="F:metal ion binding"/>
    <property type="evidence" value="ECO:0007669"/>
    <property type="project" value="UniProtKB-KW"/>
</dbReference>
<evidence type="ECO:0000256" key="1">
    <source>
        <dbReference type="ARBA" id="ARBA00001968"/>
    </source>
</evidence>
<dbReference type="Pfam" id="PF13359">
    <property type="entry name" value="DDE_Tnp_4"/>
    <property type="match status" value="1"/>
</dbReference>
<accession>A0AAV1KIQ2</accession>
<evidence type="ECO:0000259" key="3">
    <source>
        <dbReference type="Pfam" id="PF13359"/>
    </source>
</evidence>
<dbReference type="EMBL" id="CAVLGL010000046">
    <property type="protein sequence ID" value="CAK1582690.1"/>
    <property type="molecule type" value="Genomic_DNA"/>
</dbReference>
<sequence length="199" mass="22283">MALLAVVDANYKFIDVGSYAREGDAGIYLKSNIGKNIRNNTFNIPAPKALPGTNNIVPHVILGDEAFALHENLMKPYPREQSIHDSSKAVCNYRLSRPRRTTENVFGILCAYFKLFFVPIATNPKTIDRLIVSACIPHNILQETKVLAPGKKHVDERLPLPDKNLIPMAENNVRARANPTQIRDIFNSYFNGPGAVEWQ</sequence>
<dbReference type="Proteomes" id="UP001314205">
    <property type="component" value="Unassembled WGS sequence"/>
</dbReference>
<name>A0AAV1KIQ2_9NEOP</name>
<keyword evidence="5" id="KW-1185">Reference proteome</keyword>
<protein>
    <recommendedName>
        <fullName evidence="3">DDE Tnp4 domain-containing protein</fullName>
    </recommendedName>
</protein>
<dbReference type="InterPro" id="IPR027806">
    <property type="entry name" value="HARBI1_dom"/>
</dbReference>
<evidence type="ECO:0000313" key="4">
    <source>
        <dbReference type="EMBL" id="CAK1582690.1"/>
    </source>
</evidence>
<reference evidence="4 5" key="1">
    <citation type="submission" date="2023-11" db="EMBL/GenBank/DDBJ databases">
        <authorList>
            <person name="Hedman E."/>
            <person name="Englund M."/>
            <person name="Stromberg M."/>
            <person name="Nyberg Akerstrom W."/>
            <person name="Nylinder S."/>
            <person name="Jareborg N."/>
            <person name="Kallberg Y."/>
            <person name="Kronander E."/>
        </authorList>
    </citation>
    <scope>NUCLEOTIDE SEQUENCE [LARGE SCALE GENOMIC DNA]</scope>
</reference>
<organism evidence="4 5">
    <name type="scientific">Parnassius mnemosyne</name>
    <name type="common">clouded apollo</name>
    <dbReference type="NCBI Taxonomy" id="213953"/>
    <lineage>
        <taxon>Eukaryota</taxon>
        <taxon>Metazoa</taxon>
        <taxon>Ecdysozoa</taxon>
        <taxon>Arthropoda</taxon>
        <taxon>Hexapoda</taxon>
        <taxon>Insecta</taxon>
        <taxon>Pterygota</taxon>
        <taxon>Neoptera</taxon>
        <taxon>Endopterygota</taxon>
        <taxon>Lepidoptera</taxon>
        <taxon>Glossata</taxon>
        <taxon>Ditrysia</taxon>
        <taxon>Papilionoidea</taxon>
        <taxon>Papilionidae</taxon>
        <taxon>Parnassiinae</taxon>
        <taxon>Parnassini</taxon>
        <taxon>Parnassius</taxon>
        <taxon>Driopa</taxon>
    </lineage>
</organism>
<dbReference type="AlphaFoldDB" id="A0AAV1KIQ2"/>
<gene>
    <name evidence="4" type="ORF">PARMNEM_LOCUS4188</name>
</gene>
<comment type="cofactor">
    <cofactor evidence="1">
        <name>a divalent metal cation</name>
        <dbReference type="ChEBI" id="CHEBI:60240"/>
    </cofactor>
</comment>
<evidence type="ECO:0000313" key="5">
    <source>
        <dbReference type="Proteomes" id="UP001314205"/>
    </source>
</evidence>
<feature type="domain" description="DDE Tnp4" evidence="3">
    <location>
        <begin position="2"/>
        <end position="139"/>
    </location>
</feature>
<comment type="caution">
    <text evidence="4">The sequence shown here is derived from an EMBL/GenBank/DDBJ whole genome shotgun (WGS) entry which is preliminary data.</text>
</comment>